<evidence type="ECO:0000259" key="3">
    <source>
        <dbReference type="PROSITE" id="PS51462"/>
    </source>
</evidence>
<evidence type="ECO:0000256" key="2">
    <source>
        <dbReference type="ARBA" id="ARBA00022801"/>
    </source>
</evidence>
<dbReference type="SUPFAM" id="SSF55811">
    <property type="entry name" value="Nudix"/>
    <property type="match status" value="1"/>
</dbReference>
<dbReference type="PANTHER" id="PTHR11839">
    <property type="entry name" value="UDP/ADP-SUGAR PYROPHOSPHATASE"/>
    <property type="match status" value="1"/>
</dbReference>
<dbReference type="Proteomes" id="UP000230154">
    <property type="component" value="Unassembled WGS sequence"/>
</dbReference>
<dbReference type="InterPro" id="IPR000086">
    <property type="entry name" value="NUDIX_hydrolase_dom"/>
</dbReference>
<name>A0A2H0TSN0_9BACT</name>
<dbReference type="PANTHER" id="PTHR11839:SF18">
    <property type="entry name" value="NUDIX HYDROLASE DOMAIN-CONTAINING PROTEIN"/>
    <property type="match status" value="1"/>
</dbReference>
<evidence type="ECO:0000256" key="1">
    <source>
        <dbReference type="ARBA" id="ARBA00001946"/>
    </source>
</evidence>
<dbReference type="PROSITE" id="PS51462">
    <property type="entry name" value="NUDIX"/>
    <property type="match status" value="1"/>
</dbReference>
<dbReference type="Gene3D" id="3.90.79.10">
    <property type="entry name" value="Nucleoside Triphosphate Pyrophosphohydrolase"/>
    <property type="match status" value="1"/>
</dbReference>
<reference evidence="5" key="1">
    <citation type="submission" date="2017-09" db="EMBL/GenBank/DDBJ databases">
        <title>Depth-based differentiation of microbial function through sediment-hosted aquifers and enrichment of novel symbionts in the deep terrestrial subsurface.</title>
        <authorList>
            <person name="Probst A.J."/>
            <person name="Ladd B."/>
            <person name="Jarett J.K."/>
            <person name="Geller-Mcgrath D.E."/>
            <person name="Sieber C.M.K."/>
            <person name="Emerson J.B."/>
            <person name="Anantharaman K."/>
            <person name="Thomas B.C."/>
            <person name="Malmstrom R."/>
            <person name="Stieglmeier M."/>
            <person name="Klingl A."/>
            <person name="Woyke T."/>
            <person name="Ryan C.M."/>
            <person name="Banfield J.F."/>
        </authorList>
    </citation>
    <scope>NUCLEOTIDE SEQUENCE [LARGE SCALE GENOMIC DNA]</scope>
</reference>
<dbReference type="InterPro" id="IPR015797">
    <property type="entry name" value="NUDIX_hydrolase-like_dom_sf"/>
</dbReference>
<organism evidence="4 5">
    <name type="scientific">Candidatus Magasanikbacteria bacterium CG10_big_fil_rev_8_21_14_0_10_47_10</name>
    <dbReference type="NCBI Taxonomy" id="1974652"/>
    <lineage>
        <taxon>Bacteria</taxon>
        <taxon>Candidatus Magasanikiibacteriota</taxon>
    </lineage>
</organism>
<dbReference type="EMBL" id="PFCB01000021">
    <property type="protein sequence ID" value="PIR74407.1"/>
    <property type="molecule type" value="Genomic_DNA"/>
</dbReference>
<keyword evidence="2" id="KW-0378">Hydrolase</keyword>
<evidence type="ECO:0000313" key="4">
    <source>
        <dbReference type="EMBL" id="PIR74407.1"/>
    </source>
</evidence>
<dbReference type="AlphaFoldDB" id="A0A2H0TSN0"/>
<protein>
    <recommendedName>
        <fullName evidence="3">Nudix hydrolase domain-containing protein</fullName>
    </recommendedName>
</protein>
<gene>
    <name evidence="4" type="ORF">COU35_02370</name>
</gene>
<dbReference type="GO" id="GO:0016787">
    <property type="term" value="F:hydrolase activity"/>
    <property type="evidence" value="ECO:0007669"/>
    <property type="project" value="UniProtKB-KW"/>
</dbReference>
<dbReference type="Pfam" id="PF00293">
    <property type="entry name" value="NUDIX"/>
    <property type="match status" value="1"/>
</dbReference>
<evidence type="ECO:0000313" key="5">
    <source>
        <dbReference type="Proteomes" id="UP000230154"/>
    </source>
</evidence>
<accession>A0A2H0TSN0</accession>
<feature type="domain" description="Nudix hydrolase" evidence="3">
    <location>
        <begin position="38"/>
        <end position="169"/>
    </location>
</feature>
<dbReference type="CDD" id="cd03424">
    <property type="entry name" value="NUDIX_ADPRase_Nudt5_UGPPase_Nudt14"/>
    <property type="match status" value="1"/>
</dbReference>
<comment type="cofactor">
    <cofactor evidence="1">
        <name>Mg(2+)</name>
        <dbReference type="ChEBI" id="CHEBI:18420"/>
    </cofactor>
</comment>
<sequence>MKLKRLKKLSEQTIHENPWTCYKQDRYERPDGAEGDYYYLETPGAVVIIPVLPDGRIALTLQYRYLDDKQSIALPCGGIQKGLETLDAARVELLEETGCVGDNWIHIGSFEPSAGCIKDKTYVFLCDVVEQRAQQLDDTEEIDVLYRLPEEIDTMIEHNDLWCGQTLAAWALAGQHIRKIMGG</sequence>
<dbReference type="GO" id="GO:0019693">
    <property type="term" value="P:ribose phosphate metabolic process"/>
    <property type="evidence" value="ECO:0007669"/>
    <property type="project" value="TreeGrafter"/>
</dbReference>
<dbReference type="GO" id="GO:0006753">
    <property type="term" value="P:nucleoside phosphate metabolic process"/>
    <property type="evidence" value="ECO:0007669"/>
    <property type="project" value="TreeGrafter"/>
</dbReference>
<comment type="caution">
    <text evidence="4">The sequence shown here is derived from an EMBL/GenBank/DDBJ whole genome shotgun (WGS) entry which is preliminary data.</text>
</comment>
<proteinExistence type="predicted"/>